<gene>
    <name evidence="1" type="ORF">FLP_08810</name>
</gene>
<protein>
    <recommendedName>
        <fullName evidence="3">HNH endonuclease</fullName>
    </recommendedName>
</protein>
<name>A0ABX2XJR2_9FLAO</name>
<evidence type="ECO:0000313" key="2">
    <source>
        <dbReference type="Proteomes" id="UP000093343"/>
    </source>
</evidence>
<comment type="caution">
    <text evidence="1">The sequence shown here is derived from an EMBL/GenBank/DDBJ whole genome shotgun (WGS) entry which is preliminary data.</text>
</comment>
<evidence type="ECO:0008006" key="3">
    <source>
        <dbReference type="Google" id="ProtNLM"/>
    </source>
</evidence>
<sequence length="273" mass="31350">MQNRDDFTSKTKDILSKRVSLTCSNPDCQRPTSGPNTDPNKATNIGVAAHISAAASGGPRYDDQMDSSDRTSIENGIWLCVNCSTLIDRDHQRYTKEILKEWKFIAEQRLQLALQKTPVLRELPFIEADLTYDYKSRMTHGYSSKNLEFEQPIPAGTDLYQYWTLKWKFKFSLHNNSEVPAYNVAIAEERNFLKYLQVLPRINNLQPFQSMEVEAIFLKPFHGTSTEADTLLTDIPEELNGARFLIIYNDTARSEHRTTVTLYHESISNERTS</sequence>
<keyword evidence="2" id="KW-1185">Reference proteome</keyword>
<dbReference type="Proteomes" id="UP000093343">
    <property type="component" value="Unassembled WGS sequence"/>
</dbReference>
<accession>A0ABX2XJR2</accession>
<proteinExistence type="predicted"/>
<dbReference type="RefSeq" id="WP_065449163.1">
    <property type="nucleotide sequence ID" value="NZ_LVEN01000013.1"/>
</dbReference>
<evidence type="ECO:0000313" key="1">
    <source>
        <dbReference type="EMBL" id="OCB75557.1"/>
    </source>
</evidence>
<dbReference type="EMBL" id="LVEN01000013">
    <property type="protein sequence ID" value="OCB75557.1"/>
    <property type="molecule type" value="Genomic_DNA"/>
</dbReference>
<organism evidence="1 2">
    <name type="scientific">Flavobacterium piscis</name>
    <dbReference type="NCBI Taxonomy" id="1114874"/>
    <lineage>
        <taxon>Bacteria</taxon>
        <taxon>Pseudomonadati</taxon>
        <taxon>Bacteroidota</taxon>
        <taxon>Flavobacteriia</taxon>
        <taxon>Flavobacteriales</taxon>
        <taxon>Flavobacteriaceae</taxon>
        <taxon>Flavobacterium</taxon>
    </lineage>
</organism>
<reference evidence="2" key="1">
    <citation type="submission" date="2016-03" db="EMBL/GenBank/DDBJ databases">
        <title>Draft genome sequence of Paenibacillus glacialis DSM 22343.</title>
        <authorList>
            <person name="Shin S.-K."/>
            <person name="Yi H."/>
        </authorList>
    </citation>
    <scope>NUCLEOTIDE SEQUENCE [LARGE SCALE GENOMIC DNA]</scope>
    <source>
        <strain evidence="2">CCUG 60099</strain>
    </source>
</reference>